<name>A0ABU0CRR9_9BACI</name>
<dbReference type="InterPro" id="IPR012312">
    <property type="entry name" value="Hemerythrin-like"/>
</dbReference>
<dbReference type="EMBL" id="JAUSUQ010000006">
    <property type="protein sequence ID" value="MDQ0339115.1"/>
    <property type="molecule type" value="Genomic_DNA"/>
</dbReference>
<dbReference type="Pfam" id="PF01814">
    <property type="entry name" value="Hemerythrin"/>
    <property type="match status" value="1"/>
</dbReference>
<dbReference type="CDD" id="cd12108">
    <property type="entry name" value="Hr-like"/>
    <property type="match status" value="1"/>
</dbReference>
<dbReference type="Proteomes" id="UP001232445">
    <property type="component" value="Unassembled WGS sequence"/>
</dbReference>
<dbReference type="Gene3D" id="1.20.120.520">
    <property type="entry name" value="nmb1532 protein domain like"/>
    <property type="match status" value="1"/>
</dbReference>
<reference evidence="2 3" key="1">
    <citation type="submission" date="2023-07" db="EMBL/GenBank/DDBJ databases">
        <title>Genomic Encyclopedia of Type Strains, Phase IV (KMG-IV): sequencing the most valuable type-strain genomes for metagenomic binning, comparative biology and taxonomic classification.</title>
        <authorList>
            <person name="Goeker M."/>
        </authorList>
    </citation>
    <scope>NUCLEOTIDE SEQUENCE [LARGE SCALE GENOMIC DNA]</scope>
    <source>
        <strain evidence="2 3">DSM 17740</strain>
    </source>
</reference>
<evidence type="ECO:0000313" key="2">
    <source>
        <dbReference type="EMBL" id="MDQ0339115.1"/>
    </source>
</evidence>
<evidence type="ECO:0000259" key="1">
    <source>
        <dbReference type="Pfam" id="PF01814"/>
    </source>
</evidence>
<sequence>MNVGDMSNVSLSAPLQQLKEEHVSLRKAMDAFYATAQRIVPGSTDDTDLRKQFNTLHDQIASFTKQLKLHSKKEDDGLFPMMAKYIGRESGPIAVMEYEHQQAEQYLNRFLEGTEEAKPQNNKDQIKSITQFAIEAYFILTEHFIKEENVLFPMAENMLSTEEKEQLQQQFQ</sequence>
<organism evidence="2 3">
    <name type="scientific">Caldalkalibacillus uzonensis</name>
    <dbReference type="NCBI Taxonomy" id="353224"/>
    <lineage>
        <taxon>Bacteria</taxon>
        <taxon>Bacillati</taxon>
        <taxon>Bacillota</taxon>
        <taxon>Bacilli</taxon>
        <taxon>Bacillales</taxon>
        <taxon>Bacillaceae</taxon>
        <taxon>Caldalkalibacillus</taxon>
    </lineage>
</organism>
<comment type="caution">
    <text evidence="2">The sequence shown here is derived from an EMBL/GenBank/DDBJ whole genome shotgun (WGS) entry which is preliminary data.</text>
</comment>
<gene>
    <name evidence="2" type="ORF">J2S00_001901</name>
</gene>
<protein>
    <submittedName>
        <fullName evidence="2">Hemerythrin-like domain-containing protein</fullName>
    </submittedName>
</protein>
<dbReference type="PANTHER" id="PTHR39966:SF1">
    <property type="entry name" value="HEMERYTHRIN-LIKE DOMAIN-CONTAINING PROTEIN"/>
    <property type="match status" value="1"/>
</dbReference>
<proteinExistence type="predicted"/>
<feature type="domain" description="Hemerythrin-like" evidence="1">
    <location>
        <begin position="14"/>
        <end position="155"/>
    </location>
</feature>
<dbReference type="PANTHER" id="PTHR39966">
    <property type="entry name" value="BLL2471 PROTEIN-RELATED"/>
    <property type="match status" value="1"/>
</dbReference>
<evidence type="ECO:0000313" key="3">
    <source>
        <dbReference type="Proteomes" id="UP001232445"/>
    </source>
</evidence>
<accession>A0ABU0CRR9</accession>
<keyword evidence="3" id="KW-1185">Reference proteome</keyword>